<dbReference type="Proteomes" id="UP000076770">
    <property type="component" value="Chromosome i"/>
</dbReference>
<proteinExistence type="predicted"/>
<organism evidence="1 2">
    <name type="scientific">Saccharolobus solfataricus</name>
    <name type="common">Sulfolobus solfataricus</name>
    <dbReference type="NCBI Taxonomy" id="2287"/>
    <lineage>
        <taxon>Archaea</taxon>
        <taxon>Thermoproteota</taxon>
        <taxon>Thermoprotei</taxon>
        <taxon>Sulfolobales</taxon>
        <taxon>Sulfolobaceae</taxon>
        <taxon>Saccharolobus</taxon>
    </lineage>
</organism>
<evidence type="ECO:0000313" key="1">
    <source>
        <dbReference type="EMBL" id="SAI86809.1"/>
    </source>
</evidence>
<gene>
    <name evidence="1" type="ORF">SSOP1_3255</name>
</gene>
<accession>A0A157T6C1</accession>
<protein>
    <submittedName>
        <fullName evidence="1">Uncharacterized protein</fullName>
    </submittedName>
</protein>
<sequence length="208" mass="24509">MIKSIILMPIYIYCIDKDKLIYCNNTGELYYVFEYTRNNELLLSKCRNSKCEQVDDVISELGKYRFANEIDNFDEIMGKIDEITSFLTKHNLKIYFIGDSSVLEAIYTPLLFYYKYFGLKEAKDKVNYVKSWLDKLILARRVLDKIGIMEFKSHMDTLDGRYAIWLNTEDESTSFISSEGDLVKCWISYNDCDLLIERKGKRICIKSN</sequence>
<reference evidence="2" key="1">
    <citation type="submission" date="2016-04" db="EMBL/GenBank/DDBJ databases">
        <authorList>
            <person name="Shah S.A."/>
            <person name="Garrett R.A."/>
        </authorList>
    </citation>
    <scope>NUCLEOTIDE SEQUENCE [LARGE SCALE GENOMIC DNA]</scope>
    <source>
        <strain evidence="2">ATCC 35091 / DSM 1616 / JCM 8930 / NBRC 15331 / P1</strain>
    </source>
</reference>
<dbReference type="PATRIC" id="fig|2287.9.peg.3421"/>
<dbReference type="AlphaFoldDB" id="A0A157T6C1"/>
<evidence type="ECO:0000313" key="2">
    <source>
        <dbReference type="Proteomes" id="UP000076770"/>
    </source>
</evidence>
<dbReference type="EMBL" id="LT549890">
    <property type="protein sequence ID" value="SAI86809.1"/>
    <property type="molecule type" value="Genomic_DNA"/>
</dbReference>
<name>A0A157T6C1_SACSO</name>